<reference evidence="4 5" key="1">
    <citation type="submission" date="2019-08" db="EMBL/GenBank/DDBJ databases">
        <title>In-depth cultivation of the pig gut microbiome towards novel bacterial diversity and tailored functional studies.</title>
        <authorList>
            <person name="Wylensek D."/>
            <person name="Hitch T.C.A."/>
            <person name="Clavel T."/>
        </authorList>
    </citation>
    <scope>NUCLEOTIDE SEQUENCE [LARGE SCALE GENOMIC DNA]</scope>
    <source>
        <strain evidence="4 5">WCA3-601-WT-6J</strain>
    </source>
</reference>
<comment type="caution">
    <text evidence="4">The sequence shown here is derived from an EMBL/GenBank/DDBJ whole genome shotgun (WGS) entry which is preliminary data.</text>
</comment>
<dbReference type="PANTHER" id="PTHR20953">
    <property type="entry name" value="KINASE-RELATED"/>
    <property type="match status" value="1"/>
</dbReference>
<name>A0A6I2TZV7_9FIRM</name>
<dbReference type="Gene3D" id="3.40.50.300">
    <property type="entry name" value="P-loop containing nucleotide triphosphate hydrolases"/>
    <property type="match status" value="1"/>
</dbReference>
<accession>A0A6I2TZV7</accession>
<dbReference type="Pfam" id="PF19568">
    <property type="entry name" value="Spore_III_AA"/>
    <property type="match status" value="1"/>
</dbReference>
<dbReference type="InterPro" id="IPR045735">
    <property type="entry name" value="Spore_III_AA_AAA+_ATPase"/>
</dbReference>
<organism evidence="4 5">
    <name type="scientific">Ruthenibacterium lactatiformans</name>
    <dbReference type="NCBI Taxonomy" id="1550024"/>
    <lineage>
        <taxon>Bacteria</taxon>
        <taxon>Bacillati</taxon>
        <taxon>Bacillota</taxon>
        <taxon>Clostridia</taxon>
        <taxon>Eubacteriales</taxon>
        <taxon>Oscillospiraceae</taxon>
        <taxon>Ruthenibacterium</taxon>
    </lineage>
</organism>
<evidence type="ECO:0000259" key="3">
    <source>
        <dbReference type="SMART" id="SM00382"/>
    </source>
</evidence>
<keyword evidence="2" id="KW-0067">ATP-binding</keyword>
<dbReference type="InterPro" id="IPR027417">
    <property type="entry name" value="P-loop_NTPase"/>
</dbReference>
<gene>
    <name evidence="4" type="ORF">FYJ76_02800</name>
</gene>
<dbReference type="InterPro" id="IPR003593">
    <property type="entry name" value="AAA+_ATPase"/>
</dbReference>
<proteinExistence type="predicted"/>
<dbReference type="SUPFAM" id="SSF52540">
    <property type="entry name" value="P-loop containing nucleoside triphosphate hydrolases"/>
    <property type="match status" value="1"/>
</dbReference>
<keyword evidence="1" id="KW-0547">Nucleotide-binding</keyword>
<dbReference type="AlphaFoldDB" id="A0A6I2TZV7"/>
<dbReference type="EMBL" id="VUNJ01000002">
    <property type="protein sequence ID" value="MST90872.1"/>
    <property type="molecule type" value="Genomic_DNA"/>
</dbReference>
<dbReference type="Proteomes" id="UP000431913">
    <property type="component" value="Unassembled WGS sequence"/>
</dbReference>
<sequence length="316" mass="33277">MNGKGREDMDAFYHAASQLPGAVSQALMRIPPRWAGDITEIRLRSGRPVSLSTPSGARFVSIDGGWREKPDTGVLSTPHTLVQNCFQAICGYSVHSFADCIANGFVPLPGGHRAGVCGTAFVDGNGTFTLKNITSINLRVARTGLCACDAVLRPLLCAPGVGLLIAGAPGSGKTTLLRAVLAELSAAGRKTAVVDERFEIAPVEQSGFCTRLPQHCDVLSGYPKHIGMQHALRALAPDVIVCDEVGAMEDIAAITQAANAGVGLVVTIHAPDAETLRRRPQYTALLQTGAFRHVAFLKGKETPGRISEVVDAGTVF</sequence>
<dbReference type="PANTHER" id="PTHR20953:SF3">
    <property type="entry name" value="P-LOOP CONTAINING NUCLEOSIDE TRIPHOSPHATE HYDROLASES SUPERFAMILY PROTEIN"/>
    <property type="match status" value="1"/>
</dbReference>
<evidence type="ECO:0000313" key="5">
    <source>
        <dbReference type="Proteomes" id="UP000431913"/>
    </source>
</evidence>
<evidence type="ECO:0000313" key="4">
    <source>
        <dbReference type="EMBL" id="MST90872.1"/>
    </source>
</evidence>
<feature type="domain" description="AAA+ ATPase" evidence="3">
    <location>
        <begin position="159"/>
        <end position="290"/>
    </location>
</feature>
<protein>
    <recommendedName>
        <fullName evidence="3">AAA+ ATPase domain-containing protein</fullName>
    </recommendedName>
</protein>
<dbReference type="SMART" id="SM00382">
    <property type="entry name" value="AAA"/>
    <property type="match status" value="1"/>
</dbReference>
<evidence type="ECO:0000256" key="2">
    <source>
        <dbReference type="ARBA" id="ARBA00022840"/>
    </source>
</evidence>
<evidence type="ECO:0000256" key="1">
    <source>
        <dbReference type="ARBA" id="ARBA00022741"/>
    </source>
</evidence>
<dbReference type="GO" id="GO:0005524">
    <property type="term" value="F:ATP binding"/>
    <property type="evidence" value="ECO:0007669"/>
    <property type="project" value="UniProtKB-KW"/>
</dbReference>